<comment type="caution">
    <text evidence="2">The sequence shown here is derived from an EMBL/GenBank/DDBJ whole genome shotgun (WGS) entry which is preliminary data.</text>
</comment>
<gene>
    <name evidence="2" type="ORF">LV85_03648</name>
</gene>
<dbReference type="InterPro" id="IPR016786">
    <property type="entry name" value="YdeI_bac"/>
</dbReference>
<dbReference type="OrthoDB" id="9800461at2"/>
<dbReference type="Pfam" id="PF08818">
    <property type="entry name" value="DUF1801"/>
    <property type="match status" value="1"/>
</dbReference>
<evidence type="ECO:0000259" key="1">
    <source>
        <dbReference type="Pfam" id="PF08818"/>
    </source>
</evidence>
<dbReference type="EMBL" id="QKZT01000020">
    <property type="protein sequence ID" value="PZX48404.1"/>
    <property type="molecule type" value="Genomic_DNA"/>
</dbReference>
<dbReference type="Gene3D" id="3.90.1150.200">
    <property type="match status" value="1"/>
</dbReference>
<dbReference type="RefSeq" id="WP_111322086.1">
    <property type="nucleotide sequence ID" value="NZ_QKZT01000020.1"/>
</dbReference>
<dbReference type="PIRSF" id="PIRSF021308">
    <property type="entry name" value="UCP021308"/>
    <property type="match status" value="1"/>
</dbReference>
<proteinExistence type="predicted"/>
<dbReference type="SUPFAM" id="SSF159888">
    <property type="entry name" value="YdhG-like"/>
    <property type="match status" value="1"/>
</dbReference>
<protein>
    <submittedName>
        <fullName evidence="2">Uncharacterized protein YdeI (YjbR/CyaY-like superfamily)</fullName>
    </submittedName>
</protein>
<keyword evidence="3" id="KW-1185">Reference proteome</keyword>
<dbReference type="InterPro" id="IPR014922">
    <property type="entry name" value="YdhG-like"/>
</dbReference>
<organism evidence="2 3">
    <name type="scientific">Algoriphagus chordae</name>
    <dbReference type="NCBI Taxonomy" id="237019"/>
    <lineage>
        <taxon>Bacteria</taxon>
        <taxon>Pseudomonadati</taxon>
        <taxon>Bacteroidota</taxon>
        <taxon>Cytophagia</taxon>
        <taxon>Cytophagales</taxon>
        <taxon>Cyclobacteriaceae</taxon>
        <taxon>Algoriphagus</taxon>
    </lineage>
</organism>
<evidence type="ECO:0000313" key="3">
    <source>
        <dbReference type="Proteomes" id="UP000248882"/>
    </source>
</evidence>
<dbReference type="AlphaFoldDB" id="A0A2W7QIT8"/>
<name>A0A2W7QIT8_9BACT</name>
<reference evidence="2 3" key="1">
    <citation type="submission" date="2018-06" db="EMBL/GenBank/DDBJ databases">
        <title>Genomic Encyclopedia of Archaeal and Bacterial Type Strains, Phase II (KMG-II): from individual species to whole genera.</title>
        <authorList>
            <person name="Goeker M."/>
        </authorList>
    </citation>
    <scope>NUCLEOTIDE SEQUENCE [LARGE SCALE GENOMIC DNA]</scope>
    <source>
        <strain evidence="2 3">DSM 19830</strain>
    </source>
</reference>
<dbReference type="Proteomes" id="UP000248882">
    <property type="component" value="Unassembled WGS sequence"/>
</dbReference>
<feature type="domain" description="YdhG-like" evidence="1">
    <location>
        <begin position="29"/>
        <end position="126"/>
    </location>
</feature>
<sequence length="206" mass="23472">MNTNVDLYFIEGCRRCPLGGTPQCKVHNWTEELKLLRKIILDCGLTEESKWGVPCYTFRKNNVLVLAAFNDYCSVSFFKGALLSDTYKMLSKPGENTQAARLIKFTNTSEIAKSKDILKAYIFEAIELEKLGLKVEFEKNPDPIPEELQQKLDENKSLKEAFEGLTPGRQRGYILYFSAPKQSKTRESRIDKSIPKILAGKGIHDR</sequence>
<accession>A0A2W7QIT8</accession>
<dbReference type="Pfam" id="PF13376">
    <property type="entry name" value="OmdA"/>
    <property type="match status" value="1"/>
</dbReference>
<evidence type="ECO:0000313" key="2">
    <source>
        <dbReference type="EMBL" id="PZX48404.1"/>
    </source>
</evidence>